<evidence type="ECO:0000313" key="2">
    <source>
        <dbReference type="Proteomes" id="UP001140949"/>
    </source>
</evidence>
<comment type="caution">
    <text evidence="1">The sequence shown here is derived from an EMBL/GenBank/DDBJ whole genome shotgun (WGS) entry which is preliminary data.</text>
</comment>
<proteinExistence type="predicted"/>
<sequence length="42" mass="4747">MFGTNPGSWPGQGRVLNWMVRDRVLIHVLSCQTCVRVSRGMT</sequence>
<keyword evidence="2" id="KW-1185">Reference proteome</keyword>
<protein>
    <submittedName>
        <fullName evidence="1">Uncharacterized protein</fullName>
    </submittedName>
</protein>
<dbReference type="AlphaFoldDB" id="A0AAX6HDS6"/>
<name>A0AAX6HDS6_IRIPA</name>
<reference evidence="1" key="1">
    <citation type="journal article" date="2023" name="GigaByte">
        <title>Genome assembly of the bearded iris, Iris pallida Lam.</title>
        <authorList>
            <person name="Bruccoleri R.E."/>
            <person name="Oakeley E.J."/>
            <person name="Faust A.M.E."/>
            <person name="Altorfer M."/>
            <person name="Dessus-Babus S."/>
            <person name="Burckhardt D."/>
            <person name="Oertli M."/>
            <person name="Naumann U."/>
            <person name="Petersen F."/>
            <person name="Wong J."/>
        </authorList>
    </citation>
    <scope>NUCLEOTIDE SEQUENCE</scope>
    <source>
        <strain evidence="1">GSM-AAB239-AS_SAM_17_03QT</strain>
    </source>
</reference>
<gene>
    <name evidence="1" type="ORF">M6B38_317605</name>
</gene>
<accession>A0AAX6HDS6</accession>
<evidence type="ECO:0000313" key="1">
    <source>
        <dbReference type="EMBL" id="KAJ6838902.1"/>
    </source>
</evidence>
<reference evidence="1" key="2">
    <citation type="submission" date="2023-04" db="EMBL/GenBank/DDBJ databases">
        <authorList>
            <person name="Bruccoleri R.E."/>
            <person name="Oakeley E.J."/>
            <person name="Faust A.-M."/>
            <person name="Dessus-Babus S."/>
            <person name="Altorfer M."/>
            <person name="Burckhardt D."/>
            <person name="Oertli M."/>
            <person name="Naumann U."/>
            <person name="Petersen F."/>
            <person name="Wong J."/>
        </authorList>
    </citation>
    <scope>NUCLEOTIDE SEQUENCE</scope>
    <source>
        <strain evidence="1">GSM-AAB239-AS_SAM_17_03QT</strain>
        <tissue evidence="1">Leaf</tissue>
    </source>
</reference>
<organism evidence="1 2">
    <name type="scientific">Iris pallida</name>
    <name type="common">Sweet iris</name>
    <dbReference type="NCBI Taxonomy" id="29817"/>
    <lineage>
        <taxon>Eukaryota</taxon>
        <taxon>Viridiplantae</taxon>
        <taxon>Streptophyta</taxon>
        <taxon>Embryophyta</taxon>
        <taxon>Tracheophyta</taxon>
        <taxon>Spermatophyta</taxon>
        <taxon>Magnoliopsida</taxon>
        <taxon>Liliopsida</taxon>
        <taxon>Asparagales</taxon>
        <taxon>Iridaceae</taxon>
        <taxon>Iridoideae</taxon>
        <taxon>Irideae</taxon>
        <taxon>Iris</taxon>
    </lineage>
</organism>
<dbReference type="Proteomes" id="UP001140949">
    <property type="component" value="Unassembled WGS sequence"/>
</dbReference>
<dbReference type="EMBL" id="JANAVB010010400">
    <property type="protein sequence ID" value="KAJ6838902.1"/>
    <property type="molecule type" value="Genomic_DNA"/>
</dbReference>